<organism evidence="2 3">
    <name type="scientific">Candidatus Nomurabacteria bacterium GW2011_GWB1_37_5</name>
    <dbReference type="NCBI Taxonomy" id="1618742"/>
    <lineage>
        <taxon>Bacteria</taxon>
        <taxon>Candidatus Nomuraibacteriota</taxon>
    </lineage>
</organism>
<dbReference type="EMBL" id="LBTF01000006">
    <property type="protein sequence ID" value="KKQ35736.1"/>
    <property type="molecule type" value="Genomic_DNA"/>
</dbReference>
<evidence type="ECO:0000313" key="3">
    <source>
        <dbReference type="Proteomes" id="UP000033876"/>
    </source>
</evidence>
<gene>
    <name evidence="2" type="ORF">US50_C0006G0009</name>
</gene>
<proteinExistence type="predicted"/>
<feature type="region of interest" description="Disordered" evidence="1">
    <location>
        <begin position="79"/>
        <end position="103"/>
    </location>
</feature>
<protein>
    <submittedName>
        <fullName evidence="2">Uncharacterized protein</fullName>
    </submittedName>
</protein>
<evidence type="ECO:0000313" key="2">
    <source>
        <dbReference type="EMBL" id="KKQ35736.1"/>
    </source>
</evidence>
<feature type="compositionally biased region" description="Basic and acidic residues" evidence="1">
    <location>
        <begin position="14"/>
        <end position="31"/>
    </location>
</feature>
<feature type="region of interest" description="Disordered" evidence="1">
    <location>
        <begin position="1"/>
        <end position="61"/>
    </location>
</feature>
<evidence type="ECO:0000256" key="1">
    <source>
        <dbReference type="SAM" id="MobiDB-lite"/>
    </source>
</evidence>
<name>A0A0G0K528_9BACT</name>
<reference evidence="2 3" key="1">
    <citation type="journal article" date="2015" name="Nature">
        <title>rRNA introns, odd ribosomes, and small enigmatic genomes across a large radiation of phyla.</title>
        <authorList>
            <person name="Brown C.T."/>
            <person name="Hug L.A."/>
            <person name="Thomas B.C."/>
            <person name="Sharon I."/>
            <person name="Castelle C.J."/>
            <person name="Singh A."/>
            <person name="Wilkins M.J."/>
            <person name="Williams K.H."/>
            <person name="Banfield J.F."/>
        </authorList>
    </citation>
    <scope>NUCLEOTIDE SEQUENCE [LARGE SCALE GENOMIC DNA]</scope>
</reference>
<dbReference type="AlphaFoldDB" id="A0A0G0K528"/>
<accession>A0A0G0K528</accession>
<comment type="caution">
    <text evidence="2">The sequence shown here is derived from an EMBL/GenBank/DDBJ whole genome shotgun (WGS) entry which is preliminary data.</text>
</comment>
<dbReference type="Proteomes" id="UP000033876">
    <property type="component" value="Unassembled WGS sequence"/>
</dbReference>
<sequence>MKTKKIEGGYVGDQPKKRNKGGEDEKPKEEDVSGELSGYAYQISNTTGGSGAPGGLSVNRAHGALNGVFDEYYKNVMKERGEKEEKEKKEAEKNKDKEDKKND</sequence>